<name>A0A7S3HD57_9STRA</name>
<organism evidence="1">
    <name type="scientific">Spumella elongata</name>
    <dbReference type="NCBI Taxonomy" id="89044"/>
    <lineage>
        <taxon>Eukaryota</taxon>
        <taxon>Sar</taxon>
        <taxon>Stramenopiles</taxon>
        <taxon>Ochrophyta</taxon>
        <taxon>Chrysophyceae</taxon>
        <taxon>Chromulinales</taxon>
        <taxon>Chromulinaceae</taxon>
        <taxon>Spumella</taxon>
    </lineage>
</organism>
<dbReference type="EMBL" id="HBIC01040165">
    <property type="protein sequence ID" value="CAE0291788.1"/>
    <property type="molecule type" value="Transcribed_RNA"/>
</dbReference>
<reference evidence="1" key="1">
    <citation type="submission" date="2021-01" db="EMBL/GenBank/DDBJ databases">
        <authorList>
            <person name="Corre E."/>
            <person name="Pelletier E."/>
            <person name="Niang G."/>
            <person name="Scheremetjew M."/>
            <person name="Finn R."/>
            <person name="Kale V."/>
            <person name="Holt S."/>
            <person name="Cochrane G."/>
            <person name="Meng A."/>
            <person name="Brown T."/>
            <person name="Cohen L."/>
        </authorList>
    </citation>
    <scope>NUCLEOTIDE SEQUENCE</scope>
    <source>
        <strain evidence="1">CCAP 955/1</strain>
    </source>
</reference>
<protein>
    <submittedName>
        <fullName evidence="1">Uncharacterized protein</fullName>
    </submittedName>
</protein>
<evidence type="ECO:0000313" key="1">
    <source>
        <dbReference type="EMBL" id="CAE0291788.1"/>
    </source>
</evidence>
<sequence length="173" mass="18103">MATEDVLAALSARLASTKEARGLRGGLGHAKAQPGGVGAANDKFARTGWGAVFSAHNAGGQSALPKKWAPAGEDPLYQKFTRGPVLGGSLEEVTARVDASAWRQLAEAVLQDAGGALAWPELRDEVVKRRRTEAPAAGGSGSEALWPHLALAHIPESFLSREDHVVRLSKGPK</sequence>
<gene>
    <name evidence="1" type="ORF">SELO1098_LOCUS20634</name>
</gene>
<accession>A0A7S3HD57</accession>
<proteinExistence type="predicted"/>
<dbReference type="AlphaFoldDB" id="A0A7S3HD57"/>